<proteinExistence type="predicted"/>
<dbReference type="Proteomes" id="UP000582837">
    <property type="component" value="Unassembled WGS sequence"/>
</dbReference>
<dbReference type="Pfam" id="PF09720">
    <property type="entry name" value="Unstab_antitox"/>
    <property type="match status" value="1"/>
</dbReference>
<sequence length="71" mass="7918">MNKFPGILELSMAERIQLVEEIWDSIAADADNLSLTGEQREELDRRLDAQAANPGVGRPWQEVVARLLAAE</sequence>
<dbReference type="InterPro" id="IPR013406">
    <property type="entry name" value="CHP02574_addiction_mod"/>
</dbReference>
<dbReference type="NCBIfam" id="TIGR02574">
    <property type="entry name" value="stabl_TIGR02574"/>
    <property type="match status" value="1"/>
</dbReference>
<organism evidence="1 2">
    <name type="scientific">Longimicrobium terrae</name>
    <dbReference type="NCBI Taxonomy" id="1639882"/>
    <lineage>
        <taxon>Bacteria</taxon>
        <taxon>Pseudomonadati</taxon>
        <taxon>Gemmatimonadota</taxon>
        <taxon>Longimicrobiia</taxon>
        <taxon>Longimicrobiales</taxon>
        <taxon>Longimicrobiaceae</taxon>
        <taxon>Longimicrobium</taxon>
    </lineage>
</organism>
<evidence type="ECO:0000313" key="2">
    <source>
        <dbReference type="Proteomes" id="UP000582837"/>
    </source>
</evidence>
<dbReference type="EMBL" id="JACHIA010000001">
    <property type="protein sequence ID" value="MBB6068791.1"/>
    <property type="molecule type" value="Genomic_DNA"/>
</dbReference>
<reference evidence="1 2" key="1">
    <citation type="submission" date="2020-08" db="EMBL/GenBank/DDBJ databases">
        <title>Genomic Encyclopedia of Type Strains, Phase IV (KMG-IV): sequencing the most valuable type-strain genomes for metagenomic binning, comparative biology and taxonomic classification.</title>
        <authorList>
            <person name="Goeker M."/>
        </authorList>
    </citation>
    <scope>NUCLEOTIDE SEQUENCE [LARGE SCALE GENOMIC DNA]</scope>
    <source>
        <strain evidence="1 2">DSM 29007</strain>
    </source>
</reference>
<keyword evidence="2" id="KW-1185">Reference proteome</keyword>
<evidence type="ECO:0000313" key="1">
    <source>
        <dbReference type="EMBL" id="MBB6068791.1"/>
    </source>
</evidence>
<accession>A0A841GJC9</accession>
<name>A0A841GJC9_9BACT</name>
<protein>
    <submittedName>
        <fullName evidence="1">Putative addiction module component (TIGR02574 family)</fullName>
    </submittedName>
</protein>
<comment type="caution">
    <text evidence="1">The sequence shown here is derived from an EMBL/GenBank/DDBJ whole genome shotgun (WGS) entry which is preliminary data.</text>
</comment>
<dbReference type="AlphaFoldDB" id="A0A841GJC9"/>
<dbReference type="RefSeq" id="WP_170031183.1">
    <property type="nucleotide sequence ID" value="NZ_JABDTL010000001.1"/>
</dbReference>
<gene>
    <name evidence="1" type="ORF">HNQ61_000402</name>
</gene>